<name>A0A5R9KV91_9BACT</name>
<gene>
    <name evidence="2" type="ORF">FEN17_10820</name>
</gene>
<dbReference type="RefSeq" id="WP_138365383.1">
    <property type="nucleotide sequence ID" value="NZ_VCEJ01000004.1"/>
</dbReference>
<keyword evidence="3" id="KW-1185">Reference proteome</keyword>
<feature type="signal peptide" evidence="1">
    <location>
        <begin position="1"/>
        <end position="20"/>
    </location>
</feature>
<evidence type="ECO:0000256" key="1">
    <source>
        <dbReference type="SAM" id="SignalP"/>
    </source>
</evidence>
<accession>A0A5R9KV91</accession>
<sequence length="128" mass="14043">MKTLKLLILTLTLFSYQAGATGYAHNMFVAHRKLQTGKETVTEKVVVKKAKTVVKAKATVQVKQAAFVNVDLTNQAPATSTLNERVLEEGPMSFFDSEKSDDGDESMVTKLVSMVRCVIYTFLGSHLG</sequence>
<comment type="caution">
    <text evidence="2">The sequence shown here is derived from an EMBL/GenBank/DDBJ whole genome shotgun (WGS) entry which is preliminary data.</text>
</comment>
<dbReference type="OrthoDB" id="964383at2"/>
<dbReference type="AlphaFoldDB" id="A0A5R9KV91"/>
<dbReference type="EMBL" id="VCEJ01000004">
    <property type="protein sequence ID" value="TLU99998.1"/>
    <property type="molecule type" value="Genomic_DNA"/>
</dbReference>
<evidence type="ECO:0000313" key="2">
    <source>
        <dbReference type="EMBL" id="TLU99998.1"/>
    </source>
</evidence>
<proteinExistence type="predicted"/>
<dbReference type="Proteomes" id="UP000306402">
    <property type="component" value="Unassembled WGS sequence"/>
</dbReference>
<organism evidence="2 3">
    <name type="scientific">Dyadobacter luticola</name>
    <dbReference type="NCBI Taxonomy" id="1979387"/>
    <lineage>
        <taxon>Bacteria</taxon>
        <taxon>Pseudomonadati</taxon>
        <taxon>Bacteroidota</taxon>
        <taxon>Cytophagia</taxon>
        <taxon>Cytophagales</taxon>
        <taxon>Spirosomataceae</taxon>
        <taxon>Dyadobacter</taxon>
    </lineage>
</organism>
<protein>
    <submittedName>
        <fullName evidence="2">Uncharacterized protein</fullName>
    </submittedName>
</protein>
<evidence type="ECO:0000313" key="3">
    <source>
        <dbReference type="Proteomes" id="UP000306402"/>
    </source>
</evidence>
<reference evidence="2 3" key="1">
    <citation type="submission" date="2019-05" db="EMBL/GenBank/DDBJ databases">
        <authorList>
            <person name="Qu J.-H."/>
        </authorList>
    </citation>
    <scope>NUCLEOTIDE SEQUENCE [LARGE SCALE GENOMIC DNA]</scope>
    <source>
        <strain evidence="2 3">T17</strain>
    </source>
</reference>
<keyword evidence="1" id="KW-0732">Signal</keyword>
<feature type="chain" id="PRO_5024440807" evidence="1">
    <location>
        <begin position="21"/>
        <end position="128"/>
    </location>
</feature>